<dbReference type="PANTHER" id="PTHR10868">
    <property type="entry name" value="SIGMA 1-TYPE OPIOID RECEPTOR-RELATED"/>
    <property type="match status" value="1"/>
</dbReference>
<proteinExistence type="inferred from homology"/>
<comment type="similarity">
    <text evidence="2">Belongs to the ERG2 family.</text>
</comment>
<dbReference type="InterPro" id="IPR006716">
    <property type="entry name" value="ERG2_sigma1_rcpt-like"/>
</dbReference>
<name>A0ABQ5ADQ9_9ASTR</name>
<evidence type="ECO:0000256" key="1">
    <source>
        <dbReference type="ARBA" id="ARBA00004586"/>
    </source>
</evidence>
<dbReference type="Proteomes" id="UP001151760">
    <property type="component" value="Unassembled WGS sequence"/>
</dbReference>
<evidence type="ECO:0000256" key="5">
    <source>
        <dbReference type="ARBA" id="ARBA00022989"/>
    </source>
</evidence>
<keyword evidence="9" id="KW-1185">Reference proteome</keyword>
<feature type="transmembrane region" description="Helical" evidence="7">
    <location>
        <begin position="99"/>
        <end position="120"/>
    </location>
</feature>
<evidence type="ECO:0000313" key="9">
    <source>
        <dbReference type="Proteomes" id="UP001151760"/>
    </source>
</evidence>
<dbReference type="PANTHER" id="PTHR10868:SF1">
    <property type="entry name" value="SIGMA NON-OPIOID INTRACELLULAR RECEPTOR 1"/>
    <property type="match status" value="1"/>
</dbReference>
<reference evidence="8" key="2">
    <citation type="submission" date="2022-01" db="EMBL/GenBank/DDBJ databases">
        <authorList>
            <person name="Yamashiro T."/>
            <person name="Shiraishi A."/>
            <person name="Satake H."/>
            <person name="Nakayama K."/>
        </authorList>
    </citation>
    <scope>NUCLEOTIDE SEQUENCE</scope>
</reference>
<organism evidence="8 9">
    <name type="scientific">Tanacetum coccineum</name>
    <dbReference type="NCBI Taxonomy" id="301880"/>
    <lineage>
        <taxon>Eukaryota</taxon>
        <taxon>Viridiplantae</taxon>
        <taxon>Streptophyta</taxon>
        <taxon>Embryophyta</taxon>
        <taxon>Tracheophyta</taxon>
        <taxon>Spermatophyta</taxon>
        <taxon>Magnoliopsida</taxon>
        <taxon>eudicotyledons</taxon>
        <taxon>Gunneridae</taxon>
        <taxon>Pentapetalae</taxon>
        <taxon>asterids</taxon>
        <taxon>campanulids</taxon>
        <taxon>Asterales</taxon>
        <taxon>Asteraceae</taxon>
        <taxon>Asteroideae</taxon>
        <taxon>Anthemideae</taxon>
        <taxon>Anthemidinae</taxon>
        <taxon>Tanacetum</taxon>
    </lineage>
</organism>
<evidence type="ECO:0000256" key="6">
    <source>
        <dbReference type="ARBA" id="ARBA00023136"/>
    </source>
</evidence>
<evidence type="ECO:0000256" key="4">
    <source>
        <dbReference type="ARBA" id="ARBA00022824"/>
    </source>
</evidence>
<keyword evidence="5 7" id="KW-1133">Transmembrane helix</keyword>
<sequence>MTNTTIQTPKSTRCRRDANCTCETCLASINATLDLMPTSLTKHSFSKPLKSSPPVTPLFFNPSTVSTPRSETGSCLVADLTKRSDFEVKIEKKKMGFRYGLMMMNFVVVLCLALVAKYGVEFVGERVLKTKLSGEIARDLGERAVEFDDIKEKLLFFNSEIGNLVQESSVKDPKWEIVKDGLILRSRCQLYKSGIEEVSIWGWPLQTAGLLTTEFDSRSFTILSGRVTEWSNGELSCSIRKANTSWEQGKWSSSVWRLDEDTWILEYKRSFVFEKTRPFWSATEFVKFKMMKAFQQVKDLRKSIDGNYIAPT</sequence>
<protein>
    <submittedName>
        <fullName evidence="8">ERG2/sigma1 receptor-like protein</fullName>
    </submittedName>
</protein>
<keyword evidence="4" id="KW-0256">Endoplasmic reticulum</keyword>
<evidence type="ECO:0000256" key="2">
    <source>
        <dbReference type="ARBA" id="ARBA00007141"/>
    </source>
</evidence>
<evidence type="ECO:0000256" key="3">
    <source>
        <dbReference type="ARBA" id="ARBA00022692"/>
    </source>
</evidence>
<gene>
    <name evidence="8" type="ORF">Tco_0821645</name>
</gene>
<accession>A0ABQ5ADQ9</accession>
<evidence type="ECO:0000256" key="7">
    <source>
        <dbReference type="SAM" id="Phobius"/>
    </source>
</evidence>
<keyword evidence="6 7" id="KW-0472">Membrane</keyword>
<comment type="subcellular location">
    <subcellularLocation>
        <location evidence="1">Endoplasmic reticulum membrane</location>
    </subcellularLocation>
</comment>
<reference evidence="8" key="1">
    <citation type="journal article" date="2022" name="Int. J. Mol. Sci.">
        <title>Draft Genome of Tanacetum Coccineum: Genomic Comparison of Closely Related Tanacetum-Family Plants.</title>
        <authorList>
            <person name="Yamashiro T."/>
            <person name="Shiraishi A."/>
            <person name="Nakayama K."/>
            <person name="Satake H."/>
        </authorList>
    </citation>
    <scope>NUCLEOTIDE SEQUENCE</scope>
</reference>
<evidence type="ECO:0000313" key="8">
    <source>
        <dbReference type="EMBL" id="GJT00476.1"/>
    </source>
</evidence>
<comment type="caution">
    <text evidence="8">The sequence shown here is derived from an EMBL/GenBank/DDBJ whole genome shotgun (WGS) entry which is preliminary data.</text>
</comment>
<dbReference type="EMBL" id="BQNB010012197">
    <property type="protein sequence ID" value="GJT00476.1"/>
    <property type="molecule type" value="Genomic_DNA"/>
</dbReference>
<keyword evidence="3 7" id="KW-0812">Transmembrane</keyword>